<accession>A0A849ID56</accession>
<feature type="region of interest" description="Disordered" evidence="1">
    <location>
        <begin position="179"/>
        <end position="216"/>
    </location>
</feature>
<name>A0A849ID56_9HYPH</name>
<evidence type="ECO:0000313" key="3">
    <source>
        <dbReference type="Proteomes" id="UP000564885"/>
    </source>
</evidence>
<dbReference type="Proteomes" id="UP000564885">
    <property type="component" value="Unassembled WGS sequence"/>
</dbReference>
<proteinExistence type="predicted"/>
<dbReference type="GO" id="GO:0016811">
    <property type="term" value="F:hydrolase activity, acting on carbon-nitrogen (but not peptide) bonds, in linear amides"/>
    <property type="evidence" value="ECO:0007669"/>
    <property type="project" value="TreeGrafter"/>
</dbReference>
<comment type="caution">
    <text evidence="2">The sequence shown here is derived from an EMBL/GenBank/DDBJ whole genome shotgun (WGS) entry which is preliminary data.</text>
</comment>
<organism evidence="2 3">
    <name type="scientific">Enterovirga aerilata</name>
    <dbReference type="NCBI Taxonomy" id="2730920"/>
    <lineage>
        <taxon>Bacteria</taxon>
        <taxon>Pseudomonadati</taxon>
        <taxon>Pseudomonadota</taxon>
        <taxon>Alphaproteobacteria</taxon>
        <taxon>Hyphomicrobiales</taxon>
        <taxon>Methylobacteriaceae</taxon>
        <taxon>Enterovirga</taxon>
    </lineage>
</organism>
<keyword evidence="3" id="KW-1185">Reference proteome</keyword>
<dbReference type="InterPro" id="IPR003737">
    <property type="entry name" value="GlcNAc_PI_deacetylase-related"/>
</dbReference>
<protein>
    <submittedName>
        <fullName evidence="2">PIG-L family deacetylase</fullName>
    </submittedName>
</protein>
<dbReference type="Pfam" id="PF02585">
    <property type="entry name" value="PIG-L"/>
    <property type="match status" value="1"/>
</dbReference>
<gene>
    <name evidence="2" type="ORF">HJG44_05445</name>
</gene>
<dbReference type="AlphaFoldDB" id="A0A849ID56"/>
<evidence type="ECO:0000313" key="2">
    <source>
        <dbReference type="EMBL" id="NNM71843.1"/>
    </source>
</evidence>
<sequence length="335" mass="34889">MSSLCETNHRDVDGRAKPGQDAARVLAAIADPARPRIPGRTVLVFAHPDDETLACGALLPRLEDVRIVHVTDGAPRNGEDARRHGYSTPTEYAAARREELRAAAALAGVPEERLICFDVADQGAAFALADIARRLAPVVQDADLVIAHAYEGGHPDHDAVCWAVHAALGLSDAAGCGAGTPSARGRGQGDGAVTSPKGSLPLTRSAARAGSLPGGESVGARRPVLLEVPLYRLGPDGGWLRGSFGDEDGAAVLHLTPAERALKARMIAAHASQAGTLAGFGVADECYRAAPAYDFGSLPNRGALLYERYGWGLAGGQWLELAAAAARELRLERAA</sequence>
<reference evidence="2 3" key="1">
    <citation type="submission" date="2020-04" db="EMBL/GenBank/DDBJ databases">
        <title>Enterovirga sp. isolate from soil.</title>
        <authorList>
            <person name="Chea S."/>
            <person name="Kim D.-U."/>
        </authorList>
    </citation>
    <scope>NUCLEOTIDE SEQUENCE [LARGE SCALE GENOMIC DNA]</scope>
    <source>
        <strain evidence="2 3">DB1703</strain>
    </source>
</reference>
<dbReference type="SUPFAM" id="SSF102588">
    <property type="entry name" value="LmbE-like"/>
    <property type="match status" value="1"/>
</dbReference>
<dbReference type="RefSeq" id="WP_171217376.1">
    <property type="nucleotide sequence ID" value="NZ_JABEPP010000002.1"/>
</dbReference>
<dbReference type="EMBL" id="JABEPP010000002">
    <property type="protein sequence ID" value="NNM71843.1"/>
    <property type="molecule type" value="Genomic_DNA"/>
</dbReference>
<dbReference type="PANTHER" id="PTHR12993">
    <property type="entry name" value="N-ACETYLGLUCOSAMINYL-PHOSPHATIDYLINOSITOL DE-N-ACETYLASE-RELATED"/>
    <property type="match status" value="1"/>
</dbReference>
<evidence type="ECO:0000256" key="1">
    <source>
        <dbReference type="SAM" id="MobiDB-lite"/>
    </source>
</evidence>
<dbReference type="InterPro" id="IPR024078">
    <property type="entry name" value="LmbE-like_dom_sf"/>
</dbReference>
<dbReference type="PANTHER" id="PTHR12993:SF29">
    <property type="entry name" value="BLR3841 PROTEIN"/>
    <property type="match status" value="1"/>
</dbReference>
<dbReference type="Gene3D" id="3.40.50.10320">
    <property type="entry name" value="LmbE-like"/>
    <property type="match status" value="1"/>
</dbReference>